<protein>
    <submittedName>
        <fullName evidence="2">DUF2798 domain-containing protein</fullName>
    </submittedName>
</protein>
<evidence type="ECO:0000313" key="2">
    <source>
        <dbReference type="EMBL" id="MBN9671158.1"/>
    </source>
</evidence>
<keyword evidence="1" id="KW-0472">Membrane</keyword>
<name>A0A939J288_9HYPH</name>
<gene>
    <name evidence="2" type="ORF">JF539_12505</name>
</gene>
<reference evidence="2" key="1">
    <citation type="submission" date="2020-12" db="EMBL/GenBank/DDBJ databases">
        <title>Oil enriched cultivation method for isolating marine PHA-producing bacteria.</title>
        <authorList>
            <person name="Zheng W."/>
            <person name="Yu S."/>
            <person name="Huang Y."/>
        </authorList>
    </citation>
    <scope>NUCLEOTIDE SEQUENCE</scope>
    <source>
        <strain evidence="2">SY-2-12</strain>
    </source>
</reference>
<dbReference type="EMBL" id="JAEKJZ010000002">
    <property type="protein sequence ID" value="MBN9671158.1"/>
    <property type="molecule type" value="Genomic_DNA"/>
</dbReference>
<dbReference type="PROSITE" id="PS51257">
    <property type="entry name" value="PROKAR_LIPOPROTEIN"/>
    <property type="match status" value="1"/>
</dbReference>
<organism evidence="2 3">
    <name type="scientific">Roseibium aggregatum</name>
    <dbReference type="NCBI Taxonomy" id="187304"/>
    <lineage>
        <taxon>Bacteria</taxon>
        <taxon>Pseudomonadati</taxon>
        <taxon>Pseudomonadota</taxon>
        <taxon>Alphaproteobacteria</taxon>
        <taxon>Hyphomicrobiales</taxon>
        <taxon>Stappiaceae</taxon>
        <taxon>Roseibium</taxon>
    </lineage>
</organism>
<dbReference type="Pfam" id="PF11391">
    <property type="entry name" value="DUF2798"/>
    <property type="match status" value="1"/>
</dbReference>
<sequence>MRQRLIAAFLMSSGLSFLMSCWVTYINLGWSDLFLNQWMGAFRLAWPVALVSAFFLGPPVQRASAYLSSRLP</sequence>
<dbReference type="InterPro" id="IPR021529">
    <property type="entry name" value="DUF2798"/>
</dbReference>
<proteinExistence type="predicted"/>
<dbReference type="RefSeq" id="WP_207141008.1">
    <property type="nucleotide sequence ID" value="NZ_JAEKJZ010000002.1"/>
</dbReference>
<evidence type="ECO:0000313" key="3">
    <source>
        <dbReference type="Proteomes" id="UP000664096"/>
    </source>
</evidence>
<dbReference type="AlphaFoldDB" id="A0A939J288"/>
<comment type="caution">
    <text evidence="2">The sequence shown here is derived from an EMBL/GenBank/DDBJ whole genome shotgun (WGS) entry which is preliminary data.</text>
</comment>
<dbReference type="Proteomes" id="UP000664096">
    <property type="component" value="Unassembled WGS sequence"/>
</dbReference>
<evidence type="ECO:0000256" key="1">
    <source>
        <dbReference type="SAM" id="Phobius"/>
    </source>
</evidence>
<feature type="transmembrane region" description="Helical" evidence="1">
    <location>
        <begin position="40"/>
        <end position="60"/>
    </location>
</feature>
<accession>A0A939J288</accession>
<keyword evidence="1" id="KW-1133">Transmembrane helix</keyword>
<feature type="transmembrane region" description="Helical" evidence="1">
    <location>
        <begin position="7"/>
        <end position="28"/>
    </location>
</feature>
<keyword evidence="1" id="KW-0812">Transmembrane</keyword>